<keyword evidence="1" id="KW-0812">Transmembrane</keyword>
<dbReference type="Proteomes" id="UP000428330">
    <property type="component" value="Chromosome"/>
</dbReference>
<dbReference type="RefSeq" id="WP_157707913.1">
    <property type="nucleotide sequence ID" value="NZ_CP034348.1"/>
</dbReference>
<evidence type="ECO:0000313" key="2">
    <source>
        <dbReference type="EMBL" id="QGX99232.1"/>
    </source>
</evidence>
<keyword evidence="1" id="KW-1133">Transmembrane helix</keyword>
<keyword evidence="1" id="KW-0472">Membrane</keyword>
<evidence type="ECO:0000313" key="3">
    <source>
        <dbReference type="Proteomes" id="UP000428330"/>
    </source>
</evidence>
<dbReference type="AlphaFoldDB" id="A0A6I6ISQ3"/>
<reference evidence="3" key="1">
    <citation type="submission" date="2018-12" db="EMBL/GenBank/DDBJ databases">
        <title>Complete genome sequence of Roseovarius sp. MME-070.</title>
        <authorList>
            <person name="Nam Y.-D."/>
            <person name="Kang J."/>
            <person name="Chung W.-H."/>
            <person name="Park Y.S."/>
        </authorList>
    </citation>
    <scope>NUCLEOTIDE SEQUENCE [LARGE SCALE GENOMIC DNA]</scope>
    <source>
        <strain evidence="3">MME-070</strain>
    </source>
</reference>
<dbReference type="KEGG" id="rom:EI983_13545"/>
<sequence>MAPIALVLGGFFGTFSALIGWVVFGLSLWGAVQLYFVTGLAVAAALIVLTLLRPRKAETRSKTRALQQA</sequence>
<dbReference type="OrthoDB" id="9995919at2"/>
<proteinExistence type="predicted"/>
<feature type="transmembrane region" description="Helical" evidence="1">
    <location>
        <begin position="34"/>
        <end position="52"/>
    </location>
</feature>
<evidence type="ECO:0000256" key="1">
    <source>
        <dbReference type="SAM" id="Phobius"/>
    </source>
</evidence>
<dbReference type="EMBL" id="CP034348">
    <property type="protein sequence ID" value="QGX99232.1"/>
    <property type="molecule type" value="Genomic_DNA"/>
</dbReference>
<feature type="transmembrane region" description="Helical" evidence="1">
    <location>
        <begin position="7"/>
        <end position="28"/>
    </location>
</feature>
<name>A0A6I6ISQ3_9RHOB</name>
<gene>
    <name evidence="2" type="ORF">EI983_13545</name>
</gene>
<accession>A0A6I6ISQ3</accession>
<organism evidence="2 3">
    <name type="scientific">Roseovarius faecimaris</name>
    <dbReference type="NCBI Taxonomy" id="2494550"/>
    <lineage>
        <taxon>Bacteria</taxon>
        <taxon>Pseudomonadati</taxon>
        <taxon>Pseudomonadota</taxon>
        <taxon>Alphaproteobacteria</taxon>
        <taxon>Rhodobacterales</taxon>
        <taxon>Roseobacteraceae</taxon>
        <taxon>Roseovarius</taxon>
    </lineage>
</organism>
<keyword evidence="3" id="KW-1185">Reference proteome</keyword>
<protein>
    <submittedName>
        <fullName evidence="2">Uncharacterized protein</fullName>
    </submittedName>
</protein>